<sequence length="688" mass="78598">MSGEFSSKTREALQKPLHERCDEIEKLIEGSSAQNLHGFFPQLLSNIFGYSGSTDWGLKNLSRDSREFTAVRRFLSPDGAVFKLINLLQADDQHRYEFFISCLPFPTQNSLSEGIVPVMYQNKLPIHGPGEAVNSVLLNTFEYYMFHFAYYIVDQQTNWDSNVNSSQDFLYLIVLDEYLDFFLPSDGLTTLSNSIKGGATVGSLRKVSSSWHDLGHYSRTQYFQNQFKGLIKPSSGRVSPPTVHHGMFDHGSQEIWRSETFLQILIEFWLNQNTAPSISSNVLSHGKEYFLPSVDHVRVVRILVKHVHSFVYAKGPDMSHFSNFHSTDELRRIIIPQFLQKKLYHFLSHCFLHWPLDPSFRFVVETWLSYIQPWRYSKVGASVASGADGEDFRPTASLDWKFFIYENLLFYSAMLLEFASRACRFNLRSAKDAYILFRVIKVFSQPHLSDMVEEGENAFLTPSRNGYDTPQTNLSTPSSVIKAHIMELEGPSYTLKALFHYPGSMKMGELHSRVLSALSEVTNRSQSLIPERRESFFTVFLKAVNNSTSHGVESGRNGEEGKLVSHLEQTKKMLPHVVKSPDSLDSSPMGRTIQWEHLPDVRNRHSSSSSSQSPLPDHIETSEGVVPTALGRYQMMNGLRKFEIKYSGDPELQPIRSFENPTLVRLLYKLSTHLNEKVILWLKESPIL</sequence>
<comment type="caution">
    <text evidence="6">The sequence shown here is derived from an EMBL/GenBank/DDBJ whole genome shotgun (WGS) entry which is preliminary data.</text>
</comment>
<keyword evidence="7" id="KW-1185">Reference proteome</keyword>
<dbReference type="GO" id="GO:0006685">
    <property type="term" value="P:sphingomyelin catabolic process"/>
    <property type="evidence" value="ECO:0007669"/>
    <property type="project" value="TreeGrafter"/>
</dbReference>
<name>A0AAD9UU41_ACRCE</name>
<keyword evidence="2" id="KW-0812">Transmembrane</keyword>
<dbReference type="GO" id="GO:0046513">
    <property type="term" value="P:ceramide biosynthetic process"/>
    <property type="evidence" value="ECO:0007669"/>
    <property type="project" value="TreeGrafter"/>
</dbReference>
<evidence type="ECO:0000256" key="2">
    <source>
        <dbReference type="ARBA" id="ARBA00022692"/>
    </source>
</evidence>
<accession>A0AAD9UU41</accession>
<evidence type="ECO:0000256" key="1">
    <source>
        <dbReference type="ARBA" id="ARBA00004167"/>
    </source>
</evidence>
<dbReference type="AlphaFoldDB" id="A0AAD9UU41"/>
<proteinExistence type="predicted"/>
<dbReference type="EMBL" id="JARQWQ010000121">
    <property type="protein sequence ID" value="KAK2549752.1"/>
    <property type="molecule type" value="Genomic_DNA"/>
</dbReference>
<dbReference type="InterPro" id="IPR024129">
    <property type="entry name" value="Sphingomy_SMPD4"/>
</dbReference>
<keyword evidence="3" id="KW-1133">Transmembrane helix</keyword>
<keyword evidence="4" id="KW-0472">Membrane</keyword>
<evidence type="ECO:0000313" key="6">
    <source>
        <dbReference type="EMBL" id="KAK2549752.1"/>
    </source>
</evidence>
<dbReference type="GO" id="GO:0016020">
    <property type="term" value="C:membrane"/>
    <property type="evidence" value="ECO:0007669"/>
    <property type="project" value="UniProtKB-SubCell"/>
</dbReference>
<comment type="subcellular location">
    <subcellularLocation>
        <location evidence="1">Membrane</location>
        <topology evidence="1">Single-pass membrane protein</topology>
    </subcellularLocation>
</comment>
<evidence type="ECO:0000313" key="7">
    <source>
        <dbReference type="Proteomes" id="UP001249851"/>
    </source>
</evidence>
<reference evidence="6" key="2">
    <citation type="journal article" date="2023" name="Science">
        <title>Genomic signatures of disease resistance in endangered staghorn corals.</title>
        <authorList>
            <person name="Vollmer S.V."/>
            <person name="Selwyn J.D."/>
            <person name="Despard B.A."/>
            <person name="Roesel C.L."/>
        </authorList>
    </citation>
    <scope>NUCLEOTIDE SEQUENCE</scope>
    <source>
        <strain evidence="6">K2</strain>
    </source>
</reference>
<evidence type="ECO:0000256" key="5">
    <source>
        <dbReference type="SAM" id="MobiDB-lite"/>
    </source>
</evidence>
<evidence type="ECO:0000256" key="4">
    <source>
        <dbReference type="ARBA" id="ARBA00023136"/>
    </source>
</evidence>
<dbReference type="GO" id="GO:0046475">
    <property type="term" value="P:glycerophospholipid catabolic process"/>
    <property type="evidence" value="ECO:0007669"/>
    <property type="project" value="TreeGrafter"/>
</dbReference>
<gene>
    <name evidence="6" type="ORF">P5673_029725</name>
</gene>
<organism evidence="6 7">
    <name type="scientific">Acropora cervicornis</name>
    <name type="common">Staghorn coral</name>
    <dbReference type="NCBI Taxonomy" id="6130"/>
    <lineage>
        <taxon>Eukaryota</taxon>
        <taxon>Metazoa</taxon>
        <taxon>Cnidaria</taxon>
        <taxon>Anthozoa</taxon>
        <taxon>Hexacorallia</taxon>
        <taxon>Scleractinia</taxon>
        <taxon>Astrocoeniina</taxon>
        <taxon>Acroporidae</taxon>
        <taxon>Acropora</taxon>
    </lineage>
</organism>
<dbReference type="PANTHER" id="PTHR12988">
    <property type="entry name" value="SPHINGOMYELIN PHOSPHODIESTERASE 4"/>
    <property type="match status" value="1"/>
</dbReference>
<evidence type="ECO:0000256" key="3">
    <source>
        <dbReference type="ARBA" id="ARBA00022989"/>
    </source>
</evidence>
<protein>
    <submittedName>
        <fullName evidence="6">Sphingomyelin phosphodiesterase 4</fullName>
    </submittedName>
</protein>
<dbReference type="PANTHER" id="PTHR12988:SF6">
    <property type="entry name" value="SPHINGOMYELIN PHOSPHODIESTERASE 4"/>
    <property type="match status" value="1"/>
</dbReference>
<dbReference type="Proteomes" id="UP001249851">
    <property type="component" value="Unassembled WGS sequence"/>
</dbReference>
<dbReference type="GO" id="GO:0050290">
    <property type="term" value="F:sphingomyelin phosphodiesterase D activity"/>
    <property type="evidence" value="ECO:0007669"/>
    <property type="project" value="InterPro"/>
</dbReference>
<reference evidence="6" key="1">
    <citation type="journal article" date="2023" name="G3 (Bethesda)">
        <title>Whole genome assembly and annotation of the endangered Caribbean coral Acropora cervicornis.</title>
        <authorList>
            <person name="Selwyn J.D."/>
            <person name="Vollmer S.V."/>
        </authorList>
    </citation>
    <scope>NUCLEOTIDE SEQUENCE</scope>
    <source>
        <strain evidence="6">K2</strain>
    </source>
</reference>
<feature type="region of interest" description="Disordered" evidence="5">
    <location>
        <begin position="600"/>
        <end position="621"/>
    </location>
</feature>
<dbReference type="Pfam" id="PF14724">
    <property type="entry name" value="mit_SMPDase"/>
    <property type="match status" value="2"/>
</dbReference>